<feature type="compositionally biased region" description="Basic and acidic residues" evidence="1">
    <location>
        <begin position="204"/>
        <end position="216"/>
    </location>
</feature>
<comment type="caution">
    <text evidence="2">The sequence shown here is derived from an EMBL/GenBank/DDBJ whole genome shotgun (WGS) entry which is preliminary data.</text>
</comment>
<reference evidence="2 3" key="1">
    <citation type="journal article" date="2020" name="BMC Genomics">
        <title>Intraspecific diversification of the crop wild relative Brassica cretica Lam. using demographic model selection.</title>
        <authorList>
            <person name="Kioukis A."/>
            <person name="Michalopoulou V.A."/>
            <person name="Briers L."/>
            <person name="Pirintsos S."/>
            <person name="Studholme D.J."/>
            <person name="Pavlidis P."/>
            <person name="Sarris P.F."/>
        </authorList>
    </citation>
    <scope>NUCLEOTIDE SEQUENCE [LARGE SCALE GENOMIC DNA]</scope>
    <source>
        <strain evidence="3">cv. PFS-1207/04</strain>
    </source>
</reference>
<dbReference type="Proteomes" id="UP000266723">
    <property type="component" value="Unassembled WGS sequence"/>
</dbReference>
<protein>
    <submittedName>
        <fullName evidence="2">Uncharacterized protein</fullName>
    </submittedName>
</protein>
<feature type="region of interest" description="Disordered" evidence="1">
    <location>
        <begin position="202"/>
        <end position="245"/>
    </location>
</feature>
<dbReference type="EMBL" id="QGKV02000649">
    <property type="protein sequence ID" value="KAF3579846.1"/>
    <property type="molecule type" value="Genomic_DNA"/>
</dbReference>
<evidence type="ECO:0000313" key="2">
    <source>
        <dbReference type="EMBL" id="KAF3579846.1"/>
    </source>
</evidence>
<name>A0ABQ7DQT5_BRACR</name>
<accession>A0ABQ7DQT5</accession>
<evidence type="ECO:0000313" key="3">
    <source>
        <dbReference type="Proteomes" id="UP000266723"/>
    </source>
</evidence>
<keyword evidence="3" id="KW-1185">Reference proteome</keyword>
<proteinExistence type="predicted"/>
<feature type="compositionally biased region" description="Polar residues" evidence="1">
    <location>
        <begin position="218"/>
        <end position="233"/>
    </location>
</feature>
<evidence type="ECO:0000256" key="1">
    <source>
        <dbReference type="SAM" id="MobiDB-lite"/>
    </source>
</evidence>
<gene>
    <name evidence="2" type="ORF">DY000_02030605</name>
</gene>
<organism evidence="2 3">
    <name type="scientific">Brassica cretica</name>
    <name type="common">Mustard</name>
    <dbReference type="NCBI Taxonomy" id="69181"/>
    <lineage>
        <taxon>Eukaryota</taxon>
        <taxon>Viridiplantae</taxon>
        <taxon>Streptophyta</taxon>
        <taxon>Embryophyta</taxon>
        <taxon>Tracheophyta</taxon>
        <taxon>Spermatophyta</taxon>
        <taxon>Magnoliopsida</taxon>
        <taxon>eudicotyledons</taxon>
        <taxon>Gunneridae</taxon>
        <taxon>Pentapetalae</taxon>
        <taxon>rosids</taxon>
        <taxon>malvids</taxon>
        <taxon>Brassicales</taxon>
        <taxon>Brassicaceae</taxon>
        <taxon>Brassiceae</taxon>
        <taxon>Brassica</taxon>
    </lineage>
</organism>
<sequence length="264" mass="29550">MQITNAFDASLVILNPQVQEAVDFKERMLQAELPLVNVENKPDYKAVKQQAEDWDDVCSISEILVAVEAQKCKIVCSIESINTDWGCFFLDMMQMDETTVLLGSVEMILEELHKMKNHYGVVRTVVLMSLICLQNDSDTCKLMLLDSIGKNVIGYKAVELWNGSYDEAISLIESGLSTFSPGEVSKFDPNSQNSAEYVTTPFSKQKDNDDIPDVSKFDPNSQNSAEYVTTPFSKQKDNDDIPDVTSASKKLCTDTIKLEKTKTE</sequence>